<dbReference type="InterPro" id="IPR013128">
    <property type="entry name" value="Peptidase_C1A"/>
</dbReference>
<dbReference type="InterPro" id="IPR025661">
    <property type="entry name" value="Pept_asp_AS"/>
</dbReference>
<dbReference type="GO" id="GO:0006508">
    <property type="term" value="P:proteolysis"/>
    <property type="evidence" value="ECO:0007669"/>
    <property type="project" value="UniProtKB-KW"/>
</dbReference>
<proteinExistence type="inferred from homology"/>
<keyword evidence="4" id="KW-0788">Thiol protease</keyword>
<comment type="caution">
    <text evidence="10">The sequence shown here is derived from an EMBL/GenBank/DDBJ whole genome shotgun (WGS) entry which is preliminary data.</text>
</comment>
<evidence type="ECO:0000313" key="11">
    <source>
        <dbReference type="Proteomes" id="UP001347796"/>
    </source>
</evidence>
<feature type="signal peptide" evidence="7">
    <location>
        <begin position="1"/>
        <end position="16"/>
    </location>
</feature>
<dbReference type="InterPro" id="IPR000668">
    <property type="entry name" value="Peptidase_C1A_C"/>
</dbReference>
<keyword evidence="5" id="KW-0865">Zymogen</keyword>
<dbReference type="GO" id="GO:0008234">
    <property type="term" value="F:cysteine-type peptidase activity"/>
    <property type="evidence" value="ECO:0007669"/>
    <property type="project" value="UniProtKB-KW"/>
</dbReference>
<dbReference type="PROSITE" id="PS00139">
    <property type="entry name" value="THIOL_PROTEASE_CYS"/>
    <property type="match status" value="1"/>
</dbReference>
<dbReference type="PRINTS" id="PR00705">
    <property type="entry name" value="PAPAIN"/>
</dbReference>
<dbReference type="FunFam" id="3.90.70.10:FF:000006">
    <property type="entry name" value="Cathepsin S"/>
    <property type="match status" value="1"/>
</dbReference>
<dbReference type="InterPro" id="IPR039417">
    <property type="entry name" value="Peptidase_C1A_papain-like"/>
</dbReference>
<dbReference type="AlphaFoldDB" id="A0AAN8PWZ7"/>
<accession>A0AAN8PWZ7</accession>
<evidence type="ECO:0000256" key="5">
    <source>
        <dbReference type="ARBA" id="ARBA00023145"/>
    </source>
</evidence>
<feature type="domain" description="Peptidase C1A papain C-terminal" evidence="8">
    <location>
        <begin position="143"/>
        <end position="359"/>
    </location>
</feature>
<keyword evidence="3" id="KW-0378">Hydrolase</keyword>
<dbReference type="Pfam" id="PF08246">
    <property type="entry name" value="Inhibitor_I29"/>
    <property type="match status" value="1"/>
</dbReference>
<evidence type="ECO:0000256" key="1">
    <source>
        <dbReference type="ARBA" id="ARBA00008455"/>
    </source>
</evidence>
<dbReference type="InterPro" id="IPR013201">
    <property type="entry name" value="Prot_inhib_I29"/>
</dbReference>
<dbReference type="Proteomes" id="UP001347796">
    <property type="component" value="Unassembled WGS sequence"/>
</dbReference>
<evidence type="ECO:0000259" key="9">
    <source>
        <dbReference type="SMART" id="SM00848"/>
    </source>
</evidence>
<evidence type="ECO:0000259" key="8">
    <source>
        <dbReference type="SMART" id="SM00645"/>
    </source>
</evidence>
<dbReference type="InterPro" id="IPR038765">
    <property type="entry name" value="Papain-like_cys_pep_sf"/>
</dbReference>
<dbReference type="InterPro" id="IPR000169">
    <property type="entry name" value="Pept_cys_AS"/>
</dbReference>
<keyword evidence="6" id="KW-1015">Disulfide bond</keyword>
<sequence length="360" mass="39742">MLLSGILVLCVASALAGPTSVEWMKIEPVNNIIHGLVKEVKDKVAPTSYHPYDGSWNDFKLVHKKQYDATEEPKRFNIFMENVKKIELHNQLYHDGKKSYYLGVNEYADLEFEEYKKLNGFKARVNGTESGCSTFLTSAHVSAPSEVDWRKEGYVTPVKNQGQCGSCWSFSTTGSLEGQTFRKTKQLVSLSEQQLVDCSAQFGNEGCNGGLMDNAFLYVKSVGGIETESEYPYEAKVEYKCKFVKSEVVADCTGCVDVTSGSERDLKEAVATVGPVSIAIDAGHQSFQLYKGGVYDEPECSSTQLDHGVLIVGYGTLDGSDYWIVKNSWGETWGKAGYVLMSRNKNNQCGVATQASYPLV</sequence>
<organism evidence="10 11">
    <name type="scientific">Patella caerulea</name>
    <name type="common">Rayed Mediterranean limpet</name>
    <dbReference type="NCBI Taxonomy" id="87958"/>
    <lineage>
        <taxon>Eukaryota</taxon>
        <taxon>Metazoa</taxon>
        <taxon>Spiralia</taxon>
        <taxon>Lophotrochozoa</taxon>
        <taxon>Mollusca</taxon>
        <taxon>Gastropoda</taxon>
        <taxon>Patellogastropoda</taxon>
        <taxon>Patelloidea</taxon>
        <taxon>Patellidae</taxon>
        <taxon>Patella</taxon>
    </lineage>
</organism>
<evidence type="ECO:0000256" key="6">
    <source>
        <dbReference type="ARBA" id="ARBA00023157"/>
    </source>
</evidence>
<keyword evidence="11" id="KW-1185">Reference proteome</keyword>
<feature type="chain" id="PRO_5042895088" description="Cathepsin L" evidence="7">
    <location>
        <begin position="17"/>
        <end position="360"/>
    </location>
</feature>
<dbReference type="Pfam" id="PF00112">
    <property type="entry name" value="Peptidase_C1"/>
    <property type="match status" value="1"/>
</dbReference>
<dbReference type="SMART" id="SM00645">
    <property type="entry name" value="Pept_C1"/>
    <property type="match status" value="1"/>
</dbReference>
<dbReference type="PANTHER" id="PTHR12411">
    <property type="entry name" value="CYSTEINE PROTEASE FAMILY C1-RELATED"/>
    <property type="match status" value="1"/>
</dbReference>
<feature type="domain" description="Cathepsin propeptide inhibitor" evidence="9">
    <location>
        <begin position="56"/>
        <end position="115"/>
    </location>
</feature>
<evidence type="ECO:0000256" key="3">
    <source>
        <dbReference type="ARBA" id="ARBA00022801"/>
    </source>
</evidence>
<keyword evidence="2" id="KW-0645">Protease</keyword>
<dbReference type="PROSITE" id="PS00639">
    <property type="entry name" value="THIOL_PROTEASE_HIS"/>
    <property type="match status" value="1"/>
</dbReference>
<dbReference type="CDD" id="cd02248">
    <property type="entry name" value="Peptidase_C1A"/>
    <property type="match status" value="1"/>
</dbReference>
<dbReference type="PROSITE" id="PS00640">
    <property type="entry name" value="THIOL_PROTEASE_ASN"/>
    <property type="match status" value="1"/>
</dbReference>
<evidence type="ECO:0000256" key="2">
    <source>
        <dbReference type="ARBA" id="ARBA00022670"/>
    </source>
</evidence>
<dbReference type="SUPFAM" id="SSF54001">
    <property type="entry name" value="Cysteine proteinases"/>
    <property type="match status" value="1"/>
</dbReference>
<evidence type="ECO:0000256" key="7">
    <source>
        <dbReference type="SAM" id="SignalP"/>
    </source>
</evidence>
<evidence type="ECO:0000256" key="4">
    <source>
        <dbReference type="ARBA" id="ARBA00022807"/>
    </source>
</evidence>
<evidence type="ECO:0000313" key="10">
    <source>
        <dbReference type="EMBL" id="KAK6187932.1"/>
    </source>
</evidence>
<dbReference type="EMBL" id="JAZGQO010000004">
    <property type="protein sequence ID" value="KAK6187932.1"/>
    <property type="molecule type" value="Genomic_DNA"/>
</dbReference>
<dbReference type="Gene3D" id="3.90.70.10">
    <property type="entry name" value="Cysteine proteinases"/>
    <property type="match status" value="1"/>
</dbReference>
<keyword evidence="7" id="KW-0732">Signal</keyword>
<protein>
    <recommendedName>
        <fullName evidence="12">Cathepsin L</fullName>
    </recommendedName>
</protein>
<comment type="similarity">
    <text evidence="1">Belongs to the peptidase C1 family.</text>
</comment>
<dbReference type="InterPro" id="IPR025660">
    <property type="entry name" value="Pept_his_AS"/>
</dbReference>
<dbReference type="SMART" id="SM00848">
    <property type="entry name" value="Inhibitor_I29"/>
    <property type="match status" value="1"/>
</dbReference>
<evidence type="ECO:0008006" key="12">
    <source>
        <dbReference type="Google" id="ProtNLM"/>
    </source>
</evidence>
<name>A0AAN8PWZ7_PATCE</name>
<gene>
    <name evidence="10" type="ORF">SNE40_005851</name>
</gene>
<reference evidence="10 11" key="1">
    <citation type="submission" date="2024-01" db="EMBL/GenBank/DDBJ databases">
        <title>The genome of the rayed Mediterranean limpet Patella caerulea (Linnaeus, 1758).</title>
        <authorList>
            <person name="Anh-Thu Weber A."/>
            <person name="Halstead-Nussloch G."/>
        </authorList>
    </citation>
    <scope>NUCLEOTIDE SEQUENCE [LARGE SCALE GENOMIC DNA]</scope>
    <source>
        <strain evidence="10">AATW-2023a</strain>
        <tissue evidence="10">Whole specimen</tissue>
    </source>
</reference>